<dbReference type="VEuPathDB" id="MicrosporidiaDB:CWI36_0399p0010"/>
<proteinExistence type="predicted"/>
<dbReference type="Proteomes" id="UP000291404">
    <property type="component" value="Unassembled WGS sequence"/>
</dbReference>
<name>A0A4Q9LF88_9MICR</name>
<comment type="caution">
    <text evidence="1">The sequence shown here is derived from an EMBL/GenBank/DDBJ whole genome shotgun (WGS) entry which is preliminary data.</text>
</comment>
<evidence type="ECO:0000313" key="2">
    <source>
        <dbReference type="Proteomes" id="UP000291404"/>
    </source>
</evidence>
<organism evidence="1 2">
    <name type="scientific">Hamiltosporidium magnivora</name>
    <dbReference type="NCBI Taxonomy" id="148818"/>
    <lineage>
        <taxon>Eukaryota</taxon>
        <taxon>Fungi</taxon>
        <taxon>Fungi incertae sedis</taxon>
        <taxon>Microsporidia</taxon>
        <taxon>Dubosqiidae</taxon>
        <taxon>Hamiltosporidium</taxon>
    </lineage>
</organism>
<evidence type="ECO:0000313" key="1">
    <source>
        <dbReference type="EMBL" id="TBU06679.1"/>
    </source>
</evidence>
<dbReference type="EMBL" id="PITI01000399">
    <property type="protein sequence ID" value="TBU06679.1"/>
    <property type="molecule type" value="Genomic_DNA"/>
</dbReference>
<sequence length="130" mass="15530">MYIFKFADGFNFLLYKGYLKYKMAKNNSLIQNEEFPIYLYKLKGIPNGETYIHRVSHPEDFEVSDSKYSNVILRLRIFFKVLPRFLDSSCHEGQEEKTLTNNKIIRSSKVCDSDDFMILKNIHFICFYVR</sequence>
<gene>
    <name evidence="1" type="ORF">CWI36_0399p0010</name>
</gene>
<accession>A0A4Q9LF88</accession>
<keyword evidence="2" id="KW-1185">Reference proteome</keyword>
<reference evidence="1 2" key="1">
    <citation type="submission" date="2017-12" db="EMBL/GenBank/DDBJ databases">
        <authorList>
            <person name="Pombert J.-F."/>
            <person name="Haag K.L."/>
            <person name="Ebert D."/>
        </authorList>
    </citation>
    <scope>NUCLEOTIDE SEQUENCE [LARGE SCALE GENOMIC DNA]</scope>
    <source>
        <strain evidence="1">BE-OM-2</strain>
    </source>
</reference>
<dbReference type="AlphaFoldDB" id="A0A4Q9LF88"/>
<protein>
    <submittedName>
        <fullName evidence="1">Uncharacterized protein</fullName>
    </submittedName>
</protein>